<gene>
    <name evidence="2" type="ordered locus">PTH_2190</name>
</gene>
<protein>
    <submittedName>
        <fullName evidence="2">Uncharacterized protein</fullName>
    </submittedName>
</protein>
<feature type="region of interest" description="Disordered" evidence="1">
    <location>
        <begin position="35"/>
        <end position="86"/>
    </location>
</feature>
<dbReference type="KEGG" id="pth:PTH_2190"/>
<keyword evidence="3" id="KW-1185">Reference proteome</keyword>
<name>A5D065_PELTS</name>
<dbReference type="Proteomes" id="UP000006556">
    <property type="component" value="Chromosome"/>
</dbReference>
<organism evidence="2 3">
    <name type="scientific">Pelotomaculum thermopropionicum (strain DSM 13744 / JCM 10971 / SI)</name>
    <dbReference type="NCBI Taxonomy" id="370438"/>
    <lineage>
        <taxon>Bacteria</taxon>
        <taxon>Bacillati</taxon>
        <taxon>Bacillota</taxon>
        <taxon>Clostridia</taxon>
        <taxon>Eubacteriales</taxon>
        <taxon>Desulfotomaculaceae</taxon>
        <taxon>Pelotomaculum</taxon>
    </lineage>
</organism>
<dbReference type="eggNOG" id="ENOG5032ZAB">
    <property type="taxonomic scope" value="Bacteria"/>
</dbReference>
<sequence>MPKSGRDRDNKRNLKGDIIVKKHFVQDFMYEFAAETNPDQNAAQDQDGVKPQASDATKNTDKDGKGSAGREEHMIPKHRFDEVNDKYKEMKKQLDALLKEKEENDKKAAEADRLAKEQQGKFEELYKSTSDELNKYKADHKQASDRVKQLEAVINGLLEAKLEAVPEEYRDLLPAHMAPEAKLEWLAQAEKKGLFTNTKKNTPLGESTNPPVSQNTDLNKLSPMEMLRAAYGSR</sequence>
<dbReference type="AlphaFoldDB" id="A5D065"/>
<feature type="compositionally biased region" description="Basic and acidic residues" evidence="1">
    <location>
        <begin position="58"/>
        <end position="86"/>
    </location>
</feature>
<feature type="region of interest" description="Disordered" evidence="1">
    <location>
        <begin position="100"/>
        <end position="122"/>
    </location>
</feature>
<evidence type="ECO:0000313" key="3">
    <source>
        <dbReference type="Proteomes" id="UP000006556"/>
    </source>
</evidence>
<reference evidence="3" key="1">
    <citation type="journal article" date="2008" name="Genome Res.">
        <title>The genome of Pelotomaculum thermopropionicum reveals niche-associated evolution in anaerobic microbiota.</title>
        <authorList>
            <person name="Kosaka T."/>
            <person name="Kato S."/>
            <person name="Shimoyama T."/>
            <person name="Ishii S."/>
            <person name="Abe T."/>
            <person name="Watanabe K."/>
        </authorList>
    </citation>
    <scope>NUCLEOTIDE SEQUENCE [LARGE SCALE GENOMIC DNA]</scope>
    <source>
        <strain evidence="3">DSM 13744 / JCM 10971 / SI</strain>
    </source>
</reference>
<evidence type="ECO:0000313" key="2">
    <source>
        <dbReference type="EMBL" id="BAF60371.1"/>
    </source>
</evidence>
<evidence type="ECO:0000256" key="1">
    <source>
        <dbReference type="SAM" id="MobiDB-lite"/>
    </source>
</evidence>
<accession>A5D065</accession>
<feature type="compositionally biased region" description="Polar residues" evidence="1">
    <location>
        <begin position="196"/>
        <end position="219"/>
    </location>
</feature>
<dbReference type="STRING" id="370438.PTH_2190"/>
<proteinExistence type="predicted"/>
<feature type="region of interest" description="Disordered" evidence="1">
    <location>
        <begin position="196"/>
        <end position="224"/>
    </location>
</feature>
<dbReference type="EMBL" id="AP009389">
    <property type="protein sequence ID" value="BAF60371.1"/>
    <property type="molecule type" value="Genomic_DNA"/>
</dbReference>
<dbReference type="HOGENOM" id="CLU_1184148_0_0_9"/>